<proteinExistence type="predicted"/>
<keyword evidence="2 4" id="KW-0863">Zinc-finger</keyword>
<evidence type="ECO:0000256" key="3">
    <source>
        <dbReference type="ARBA" id="ARBA00022833"/>
    </source>
</evidence>
<feature type="region of interest" description="Disordered" evidence="5">
    <location>
        <begin position="187"/>
        <end position="217"/>
    </location>
</feature>
<dbReference type="GO" id="GO:0005739">
    <property type="term" value="C:mitochondrion"/>
    <property type="evidence" value="ECO:0007669"/>
    <property type="project" value="TreeGrafter"/>
</dbReference>
<evidence type="ECO:0000256" key="5">
    <source>
        <dbReference type="SAM" id="MobiDB-lite"/>
    </source>
</evidence>
<evidence type="ECO:0000256" key="4">
    <source>
        <dbReference type="PROSITE-ProRule" id="PRU00834"/>
    </source>
</evidence>
<dbReference type="GO" id="GO:0006457">
    <property type="term" value="P:protein folding"/>
    <property type="evidence" value="ECO:0007669"/>
    <property type="project" value="TreeGrafter"/>
</dbReference>
<dbReference type="PROSITE" id="PS51501">
    <property type="entry name" value="ZF_DNL"/>
    <property type="match status" value="1"/>
</dbReference>
<protein>
    <recommendedName>
        <fullName evidence="6">DNL-type domain-containing protein</fullName>
    </recommendedName>
</protein>
<dbReference type="Proteomes" id="UP000054266">
    <property type="component" value="Unassembled WGS sequence"/>
</dbReference>
<evidence type="ECO:0000256" key="2">
    <source>
        <dbReference type="ARBA" id="ARBA00022771"/>
    </source>
</evidence>
<dbReference type="GO" id="GO:0050821">
    <property type="term" value="P:protein stabilization"/>
    <property type="evidence" value="ECO:0007669"/>
    <property type="project" value="TreeGrafter"/>
</dbReference>
<keyword evidence="1" id="KW-0479">Metal-binding</keyword>
<evidence type="ECO:0000313" key="7">
    <source>
        <dbReference type="EMBL" id="KIW62926.1"/>
    </source>
</evidence>
<gene>
    <name evidence="7" type="ORF">PV04_09814</name>
</gene>
<name>A0A0D2CCZ0_9EURO</name>
<dbReference type="InterPro" id="IPR024158">
    <property type="entry name" value="Mt_import_TIM15"/>
</dbReference>
<evidence type="ECO:0000259" key="6">
    <source>
        <dbReference type="PROSITE" id="PS51501"/>
    </source>
</evidence>
<dbReference type="PANTHER" id="PTHR20922">
    <property type="entry name" value="DNL-TYPE ZINC FINGER PROTEIN"/>
    <property type="match status" value="1"/>
</dbReference>
<accession>A0A0D2CCZ0</accession>
<dbReference type="STRING" id="5601.A0A0D2CCZ0"/>
<dbReference type="InterPro" id="IPR007853">
    <property type="entry name" value="Znf_DNL-typ"/>
</dbReference>
<dbReference type="PANTHER" id="PTHR20922:SF13">
    <property type="entry name" value="DNL-TYPE ZINC FINGER PROTEIN"/>
    <property type="match status" value="1"/>
</dbReference>
<dbReference type="AlphaFoldDB" id="A0A0D2CCZ0"/>
<organism evidence="7 8">
    <name type="scientific">Phialophora macrospora</name>
    <dbReference type="NCBI Taxonomy" id="1851006"/>
    <lineage>
        <taxon>Eukaryota</taxon>
        <taxon>Fungi</taxon>
        <taxon>Dikarya</taxon>
        <taxon>Ascomycota</taxon>
        <taxon>Pezizomycotina</taxon>
        <taxon>Eurotiomycetes</taxon>
        <taxon>Chaetothyriomycetidae</taxon>
        <taxon>Chaetothyriales</taxon>
        <taxon>Herpotrichiellaceae</taxon>
        <taxon>Phialophora</taxon>
    </lineage>
</organism>
<evidence type="ECO:0000256" key="1">
    <source>
        <dbReference type="ARBA" id="ARBA00022723"/>
    </source>
</evidence>
<dbReference type="GO" id="GO:0008270">
    <property type="term" value="F:zinc ion binding"/>
    <property type="evidence" value="ECO:0007669"/>
    <property type="project" value="UniProtKB-KW"/>
</dbReference>
<keyword evidence="3" id="KW-0862">Zinc</keyword>
<dbReference type="HOGENOM" id="CLU_093902_0_1_1"/>
<dbReference type="GO" id="GO:0030150">
    <property type="term" value="P:protein import into mitochondrial matrix"/>
    <property type="evidence" value="ECO:0007669"/>
    <property type="project" value="TreeGrafter"/>
</dbReference>
<dbReference type="GO" id="GO:0051087">
    <property type="term" value="F:protein-folding chaperone binding"/>
    <property type="evidence" value="ECO:0007669"/>
    <property type="project" value="TreeGrafter"/>
</dbReference>
<keyword evidence="8" id="KW-1185">Reference proteome</keyword>
<dbReference type="EMBL" id="KN846962">
    <property type="protein sequence ID" value="KIW62926.1"/>
    <property type="molecule type" value="Genomic_DNA"/>
</dbReference>
<evidence type="ECO:0000313" key="8">
    <source>
        <dbReference type="Proteomes" id="UP000054266"/>
    </source>
</evidence>
<dbReference type="Pfam" id="PF05180">
    <property type="entry name" value="zf-DNL"/>
    <property type="match status" value="1"/>
</dbReference>
<sequence>MFFTLSTPRFTIPLTMRSMSGPARKAVGGLLAPQALRGPSSLLSTTSRAPSALRQTVSPRSSFAPFKRYSSALSVPGAEPRPAEEKRDEPSYELSFTCKPCLYRSTHRVTKHGYHHGTVLITCPSCKNRHVISDHLRVFIDQKSTLEDILRRQAAKGQDFTKLLKKGSLGIRPGNLIGNEGEEDLEFWEDGTETVHTPIEEKRKGQQSSGPGSVDAE</sequence>
<reference evidence="7 8" key="1">
    <citation type="submission" date="2015-01" db="EMBL/GenBank/DDBJ databases">
        <title>The Genome Sequence of Capronia semiimmersa CBS27337.</title>
        <authorList>
            <consortium name="The Broad Institute Genomics Platform"/>
            <person name="Cuomo C."/>
            <person name="de Hoog S."/>
            <person name="Gorbushina A."/>
            <person name="Stielow B."/>
            <person name="Teixiera M."/>
            <person name="Abouelleil A."/>
            <person name="Chapman S.B."/>
            <person name="Priest M."/>
            <person name="Young S.K."/>
            <person name="Wortman J."/>
            <person name="Nusbaum C."/>
            <person name="Birren B."/>
        </authorList>
    </citation>
    <scope>NUCLEOTIDE SEQUENCE [LARGE SCALE GENOMIC DNA]</scope>
    <source>
        <strain evidence="7 8">CBS 27337</strain>
    </source>
</reference>
<feature type="domain" description="DNL-type" evidence="6">
    <location>
        <begin position="87"/>
        <end position="185"/>
    </location>
</feature>